<keyword evidence="1" id="KW-1133">Transmembrane helix</keyword>
<accession>J3KWS2</accession>
<dbReference type="Proteomes" id="UP000006038">
    <property type="component" value="Chromosome 1"/>
</dbReference>
<keyword evidence="1" id="KW-0472">Membrane</keyword>
<evidence type="ECO:0000256" key="1">
    <source>
        <dbReference type="SAM" id="Phobius"/>
    </source>
</evidence>
<evidence type="ECO:0000313" key="2">
    <source>
        <dbReference type="EnsemblPlants" id="OB01G14280.1"/>
    </source>
</evidence>
<dbReference type="Gramene" id="OB01G14280.1">
    <property type="protein sequence ID" value="OB01G14280.1"/>
    <property type="gene ID" value="OB01G14280"/>
</dbReference>
<reference evidence="2" key="2">
    <citation type="submission" date="2013-04" db="UniProtKB">
        <authorList>
            <consortium name="EnsemblPlants"/>
        </authorList>
    </citation>
    <scope>IDENTIFICATION</scope>
</reference>
<keyword evidence="3" id="KW-1185">Reference proteome</keyword>
<keyword evidence="1" id="KW-0812">Transmembrane</keyword>
<reference evidence="2" key="1">
    <citation type="journal article" date="2013" name="Nat. Commun.">
        <title>Whole-genome sequencing of Oryza brachyantha reveals mechanisms underlying Oryza genome evolution.</title>
        <authorList>
            <person name="Chen J."/>
            <person name="Huang Q."/>
            <person name="Gao D."/>
            <person name="Wang J."/>
            <person name="Lang Y."/>
            <person name="Liu T."/>
            <person name="Li B."/>
            <person name="Bai Z."/>
            <person name="Luis Goicoechea J."/>
            <person name="Liang C."/>
            <person name="Chen C."/>
            <person name="Zhang W."/>
            <person name="Sun S."/>
            <person name="Liao Y."/>
            <person name="Zhang X."/>
            <person name="Yang L."/>
            <person name="Song C."/>
            <person name="Wang M."/>
            <person name="Shi J."/>
            <person name="Liu G."/>
            <person name="Liu J."/>
            <person name="Zhou H."/>
            <person name="Zhou W."/>
            <person name="Yu Q."/>
            <person name="An N."/>
            <person name="Chen Y."/>
            <person name="Cai Q."/>
            <person name="Wang B."/>
            <person name="Liu B."/>
            <person name="Min J."/>
            <person name="Huang Y."/>
            <person name="Wu H."/>
            <person name="Li Z."/>
            <person name="Zhang Y."/>
            <person name="Yin Y."/>
            <person name="Song W."/>
            <person name="Jiang J."/>
            <person name="Jackson S.A."/>
            <person name="Wing R.A."/>
            <person name="Wang J."/>
            <person name="Chen M."/>
        </authorList>
    </citation>
    <scope>NUCLEOTIDE SEQUENCE [LARGE SCALE GENOMIC DNA]</scope>
    <source>
        <strain evidence="2">cv. IRGC 101232</strain>
    </source>
</reference>
<name>J3KWS2_ORYBR</name>
<dbReference type="AlphaFoldDB" id="J3KWS2"/>
<feature type="transmembrane region" description="Helical" evidence="1">
    <location>
        <begin position="20"/>
        <end position="42"/>
    </location>
</feature>
<protein>
    <submittedName>
        <fullName evidence="2">Uncharacterized protein</fullName>
    </submittedName>
</protein>
<evidence type="ECO:0000313" key="3">
    <source>
        <dbReference type="Proteomes" id="UP000006038"/>
    </source>
</evidence>
<proteinExistence type="predicted"/>
<dbReference type="HOGENOM" id="CLU_3093616_0_0_1"/>
<dbReference type="EnsemblPlants" id="OB01G14280.1">
    <property type="protein sequence ID" value="OB01G14280.1"/>
    <property type="gene ID" value="OB01G14280"/>
</dbReference>
<sequence>MCYPHMSFYYQLLPYLLGNFLIHSYGKIVLHACLATVPLASMQAEHSRYNSK</sequence>
<organism evidence="2">
    <name type="scientific">Oryza brachyantha</name>
    <name type="common">malo sina</name>
    <dbReference type="NCBI Taxonomy" id="4533"/>
    <lineage>
        <taxon>Eukaryota</taxon>
        <taxon>Viridiplantae</taxon>
        <taxon>Streptophyta</taxon>
        <taxon>Embryophyta</taxon>
        <taxon>Tracheophyta</taxon>
        <taxon>Spermatophyta</taxon>
        <taxon>Magnoliopsida</taxon>
        <taxon>Liliopsida</taxon>
        <taxon>Poales</taxon>
        <taxon>Poaceae</taxon>
        <taxon>BOP clade</taxon>
        <taxon>Oryzoideae</taxon>
        <taxon>Oryzeae</taxon>
        <taxon>Oryzinae</taxon>
        <taxon>Oryza</taxon>
    </lineage>
</organism>